<organism evidence="1 2">
    <name type="scientific">Phormidium pseudopriestleyi FRX01</name>
    <dbReference type="NCBI Taxonomy" id="1759528"/>
    <lineage>
        <taxon>Bacteria</taxon>
        <taxon>Bacillati</taxon>
        <taxon>Cyanobacteriota</taxon>
        <taxon>Cyanophyceae</taxon>
        <taxon>Oscillatoriophycideae</taxon>
        <taxon>Oscillatoriales</taxon>
        <taxon>Oscillatoriaceae</taxon>
        <taxon>Phormidium</taxon>
    </lineage>
</organism>
<gene>
    <name evidence="1" type="ORF">J0895_23590</name>
</gene>
<evidence type="ECO:0000313" key="1">
    <source>
        <dbReference type="EMBL" id="MBO0352009.1"/>
    </source>
</evidence>
<name>A0ABS3FXZ3_9CYAN</name>
<dbReference type="EMBL" id="JAFLQW010000619">
    <property type="protein sequence ID" value="MBO0352009.1"/>
    <property type="molecule type" value="Genomic_DNA"/>
</dbReference>
<reference evidence="1 2" key="1">
    <citation type="submission" date="2021-03" db="EMBL/GenBank/DDBJ databases">
        <title>Metabolic Capacity of the Antarctic Cyanobacterium Phormidium pseudopriestleyi that Sustains Oxygenic Photosynthesis in the Presence of Hydrogen Sulfide.</title>
        <authorList>
            <person name="Lumian J.E."/>
            <person name="Jungblut A.D."/>
            <person name="Dillon M.L."/>
            <person name="Hawes I."/>
            <person name="Doran P.T."/>
            <person name="Mackey T.J."/>
            <person name="Dick G.J."/>
            <person name="Grettenberger C.L."/>
            <person name="Sumner D.Y."/>
        </authorList>
    </citation>
    <scope>NUCLEOTIDE SEQUENCE [LARGE SCALE GENOMIC DNA]</scope>
    <source>
        <strain evidence="1 2">FRX01</strain>
    </source>
</reference>
<dbReference type="Proteomes" id="UP000664844">
    <property type="component" value="Unassembled WGS sequence"/>
</dbReference>
<dbReference type="RefSeq" id="WP_207090432.1">
    <property type="nucleotide sequence ID" value="NZ_JAFLQW010000619.1"/>
</dbReference>
<accession>A0ABS3FXZ3</accession>
<protein>
    <recommendedName>
        <fullName evidence="3">Serine protease</fullName>
    </recommendedName>
</protein>
<sequence length="87" mass="9795">MFRNWYSGIYTVLLSTTKVLTAKHVPATEDAYQIVTPECTNRQSTVFPRGKTVAVFSPDGQTFVTGRYDKNSMGVGAEFMTIWRPEP</sequence>
<proteinExistence type="predicted"/>
<comment type="caution">
    <text evidence="1">The sequence shown here is derived from an EMBL/GenBank/DDBJ whole genome shotgun (WGS) entry which is preliminary data.</text>
</comment>
<evidence type="ECO:0000313" key="2">
    <source>
        <dbReference type="Proteomes" id="UP000664844"/>
    </source>
</evidence>
<evidence type="ECO:0008006" key="3">
    <source>
        <dbReference type="Google" id="ProtNLM"/>
    </source>
</evidence>
<keyword evidence="2" id="KW-1185">Reference proteome</keyword>